<dbReference type="PANTHER" id="PTHR28124">
    <property type="entry name" value="DNA REPLICATION REGULATOR SLD2"/>
    <property type="match status" value="1"/>
</dbReference>
<protein>
    <recommendedName>
        <fullName evidence="3 7">DNA replication regulator SLD2</fullName>
    </recommendedName>
</protein>
<evidence type="ECO:0000256" key="2">
    <source>
        <dbReference type="ARBA" id="ARBA00007276"/>
    </source>
</evidence>
<reference evidence="10" key="1">
    <citation type="journal article" date="2017" name="Nat. Ecol. Evol.">
        <title>Genome expansion and lineage-specific genetic innovations in the forest pathogenic fungi Armillaria.</title>
        <authorList>
            <person name="Sipos G."/>
            <person name="Prasanna A.N."/>
            <person name="Walter M.C."/>
            <person name="O'Connor E."/>
            <person name="Balint B."/>
            <person name="Krizsan K."/>
            <person name="Kiss B."/>
            <person name="Hess J."/>
            <person name="Varga T."/>
            <person name="Slot J."/>
            <person name="Riley R."/>
            <person name="Boka B."/>
            <person name="Rigling D."/>
            <person name="Barry K."/>
            <person name="Lee J."/>
            <person name="Mihaltcheva S."/>
            <person name="LaButti K."/>
            <person name="Lipzen A."/>
            <person name="Waldron R."/>
            <person name="Moloney N.M."/>
            <person name="Sperisen C."/>
            <person name="Kredics L."/>
            <person name="Vagvoelgyi C."/>
            <person name="Patrignani A."/>
            <person name="Fitzpatrick D."/>
            <person name="Nagy I."/>
            <person name="Doyle S."/>
            <person name="Anderson J.B."/>
            <person name="Grigoriev I.V."/>
            <person name="Gueldener U."/>
            <person name="Muensterkoetter M."/>
            <person name="Nagy L.G."/>
        </authorList>
    </citation>
    <scope>NUCLEOTIDE SEQUENCE [LARGE SCALE GENOMIC DNA]</scope>
    <source>
        <strain evidence="10">C18/9</strain>
    </source>
</reference>
<dbReference type="GO" id="GO:0006270">
    <property type="term" value="P:DNA replication initiation"/>
    <property type="evidence" value="ECO:0007669"/>
    <property type="project" value="UniProtKB-UniRule"/>
</dbReference>
<dbReference type="GO" id="GO:0000727">
    <property type="term" value="P:double-strand break repair via break-induced replication"/>
    <property type="evidence" value="ECO:0007669"/>
    <property type="project" value="TreeGrafter"/>
</dbReference>
<dbReference type="GO" id="GO:1902977">
    <property type="term" value="P:mitotic DNA replication preinitiation complex assembly"/>
    <property type="evidence" value="ECO:0007669"/>
    <property type="project" value="TreeGrafter"/>
</dbReference>
<evidence type="ECO:0000256" key="5">
    <source>
        <dbReference type="ARBA" id="ARBA00023242"/>
    </source>
</evidence>
<evidence type="ECO:0000256" key="6">
    <source>
        <dbReference type="ARBA" id="ARBA00023306"/>
    </source>
</evidence>
<dbReference type="Pfam" id="PF11719">
    <property type="entry name" value="Drc1-Sld2"/>
    <property type="match status" value="1"/>
</dbReference>
<dbReference type="GO" id="GO:0003697">
    <property type="term" value="F:single-stranded DNA binding"/>
    <property type="evidence" value="ECO:0007669"/>
    <property type="project" value="TreeGrafter"/>
</dbReference>
<feature type="compositionally biased region" description="Basic and acidic residues" evidence="8">
    <location>
        <begin position="400"/>
        <end position="410"/>
    </location>
</feature>
<evidence type="ECO:0000256" key="4">
    <source>
        <dbReference type="ARBA" id="ARBA00022705"/>
    </source>
</evidence>
<keyword evidence="6 7" id="KW-0131">Cell cycle</keyword>
<evidence type="ECO:0000313" key="9">
    <source>
        <dbReference type="EMBL" id="SJL06287.1"/>
    </source>
</evidence>
<accession>A0A284RC27</accession>
<comment type="similarity">
    <text evidence="2 7">Belongs to the SLD2 family.</text>
</comment>
<dbReference type="Gene3D" id="1.10.10.1460">
    <property type="match status" value="1"/>
</dbReference>
<feature type="compositionally biased region" description="Polar residues" evidence="8">
    <location>
        <begin position="84"/>
        <end position="100"/>
    </location>
</feature>
<keyword evidence="5 7" id="KW-0539">Nucleus</keyword>
<proteinExistence type="inferred from homology"/>
<dbReference type="GO" id="GO:0003688">
    <property type="term" value="F:DNA replication origin binding"/>
    <property type="evidence" value="ECO:0007669"/>
    <property type="project" value="TreeGrafter"/>
</dbReference>
<dbReference type="PANTHER" id="PTHR28124:SF1">
    <property type="entry name" value="DNA REPLICATION REGULATOR SLD2"/>
    <property type="match status" value="1"/>
</dbReference>
<dbReference type="FunFam" id="1.10.10.1460:FF:000001">
    <property type="entry name" value="DNA replication regulator Sld2"/>
    <property type="match status" value="1"/>
</dbReference>
<dbReference type="CDD" id="cd22289">
    <property type="entry name" value="RecQL4_SLD2_NTD"/>
    <property type="match status" value="1"/>
</dbReference>
<feature type="compositionally biased region" description="Low complexity" evidence="8">
    <location>
        <begin position="50"/>
        <end position="67"/>
    </location>
</feature>
<dbReference type="AlphaFoldDB" id="A0A284RC27"/>
<evidence type="ECO:0000256" key="8">
    <source>
        <dbReference type="SAM" id="MobiDB-lite"/>
    </source>
</evidence>
<evidence type="ECO:0000256" key="1">
    <source>
        <dbReference type="ARBA" id="ARBA00004123"/>
    </source>
</evidence>
<evidence type="ECO:0000313" key="10">
    <source>
        <dbReference type="Proteomes" id="UP000219338"/>
    </source>
</evidence>
<comment type="function">
    <text evidence="7">Has a role in the initiation of DNA replication. Required at S-phase checkpoint.</text>
</comment>
<dbReference type="Proteomes" id="UP000219338">
    <property type="component" value="Unassembled WGS sequence"/>
</dbReference>
<dbReference type="InterPro" id="IPR040203">
    <property type="entry name" value="Sld2"/>
</dbReference>
<keyword evidence="10" id="KW-1185">Reference proteome</keyword>
<dbReference type="EMBL" id="FUEG01000007">
    <property type="protein sequence ID" value="SJL06287.1"/>
    <property type="molecule type" value="Genomic_DNA"/>
</dbReference>
<dbReference type="GO" id="GO:0031261">
    <property type="term" value="C:DNA replication preinitiation complex"/>
    <property type="evidence" value="ECO:0007669"/>
    <property type="project" value="TreeGrafter"/>
</dbReference>
<name>A0A284RC27_ARMOS</name>
<organism evidence="9 10">
    <name type="scientific">Armillaria ostoyae</name>
    <name type="common">Armillaria root rot fungus</name>
    <dbReference type="NCBI Taxonomy" id="47428"/>
    <lineage>
        <taxon>Eukaryota</taxon>
        <taxon>Fungi</taxon>
        <taxon>Dikarya</taxon>
        <taxon>Basidiomycota</taxon>
        <taxon>Agaricomycotina</taxon>
        <taxon>Agaricomycetes</taxon>
        <taxon>Agaricomycetidae</taxon>
        <taxon>Agaricales</taxon>
        <taxon>Marasmiineae</taxon>
        <taxon>Physalacriaceae</taxon>
        <taxon>Armillaria</taxon>
    </lineage>
</organism>
<feature type="region of interest" description="Disordered" evidence="8">
    <location>
        <begin position="498"/>
        <end position="520"/>
    </location>
</feature>
<gene>
    <name evidence="9" type="ORF">ARMOST_09623</name>
</gene>
<feature type="region of interest" description="Disordered" evidence="8">
    <location>
        <begin position="50"/>
        <end position="436"/>
    </location>
</feature>
<dbReference type="OMA" id="SDWEAHW"/>
<feature type="compositionally biased region" description="Basic residues" evidence="8">
    <location>
        <begin position="293"/>
        <end position="304"/>
    </location>
</feature>
<sequence>MSDLATVKAEIKAWERDFKAKHGRSAQVQDIKEHPDIEAKYKLYKALGKASAAKGRATSSNTPTTPSKSHKHEPSRLLPKARASETTAPLSTFNPFSPQKNKGKQKEVLPVIKDFRSNPFATPSKVKSRAPTREVSPLPVAPFQPLVFSAASTIPEPTSAVTRARKRLRGEPVSPSPSKEKRRRVAPEHTLPFSQKEDSGPDDNDEDYAHVGNLSFVDDSPVKGSNGFKLLFDDTTQPKSLFPRSKTAPSSSDVFSSPDDEMDWQGSQSLKTNHDSKANNRPFPRSAAPSNVHQKHRGPVKKSTHAPVNIAAPKPRKRVLSDADAAESSSHNRAPSLIPPSPPPPDASKRNYSSFKGKGKVTSNNGRKKAKLAATTLDSDDDDEEPNEKIKVVPRTHGSPRKDMLRRNSDVDADDTFDVPSHPQIEGVGDGQDTGRFDVDLPDRFRHVLAFSPYETRTRDYQEVRVVEDLLYGRRSDHYDPSRGGEIWDVGEDEHGQVAVADEEEDDWQGEPVPWELGEL</sequence>
<feature type="compositionally biased region" description="Polar residues" evidence="8">
    <location>
        <begin position="150"/>
        <end position="161"/>
    </location>
</feature>
<evidence type="ECO:0000256" key="7">
    <source>
        <dbReference type="RuleBase" id="RU367067"/>
    </source>
</evidence>
<comment type="subcellular location">
    <subcellularLocation>
        <location evidence="1 7">Nucleus</location>
    </subcellularLocation>
</comment>
<evidence type="ECO:0000256" key="3">
    <source>
        <dbReference type="ARBA" id="ARBA00018363"/>
    </source>
</evidence>
<dbReference type="OrthoDB" id="8775810at2759"/>
<feature type="compositionally biased region" description="Pro residues" evidence="8">
    <location>
        <begin position="337"/>
        <end position="346"/>
    </location>
</feature>
<dbReference type="InterPro" id="IPR021110">
    <property type="entry name" value="DNA_rep_checkpnt_protein"/>
</dbReference>
<keyword evidence="4 7" id="KW-0235">DNA replication</keyword>
<dbReference type="STRING" id="47428.A0A284RC27"/>